<dbReference type="FunCoup" id="A0A1S3I6S0">
    <property type="interactions" value="492"/>
</dbReference>
<sequence>MSEHKKDFDLEVVLEALKSCKQDDDTISLKSYLTAYHELCRFFKLIGRIFAFVAHDLQDKIEILEHHMSLNPEPYSSVQTMIQYEVENNITKVKVRGQRPSGSRTLLRLHRALEFIIKFMKRLAESDEDEKTSHIASEVYRETLANYHPWLVQKMAVFVMYTLPSHKDLIEMMCKHEYKEVLRLLSEVTEEAEPIYDVVQEIFKENDLLQLP</sequence>
<comment type="similarity">
    <text evidence="1">Belongs to the GLTP family.</text>
</comment>
<proteinExistence type="inferred from homology"/>
<dbReference type="Proteomes" id="UP000085678">
    <property type="component" value="Unplaced"/>
</dbReference>
<dbReference type="GeneID" id="106161532"/>
<dbReference type="OrthoDB" id="116883at2759"/>
<protein>
    <submittedName>
        <fullName evidence="4">Ceramide-1-phosphate transfer protein</fullName>
    </submittedName>
</protein>
<reference evidence="4" key="1">
    <citation type="submission" date="2025-08" db="UniProtKB">
        <authorList>
            <consortium name="RefSeq"/>
        </authorList>
    </citation>
    <scope>IDENTIFICATION</scope>
    <source>
        <tissue evidence="4">Gonads</tissue>
    </source>
</reference>
<dbReference type="SUPFAM" id="SSF110004">
    <property type="entry name" value="Glycolipid transfer protein, GLTP"/>
    <property type="match status" value="1"/>
</dbReference>
<dbReference type="OMA" id="SEYHKED"/>
<keyword evidence="3" id="KW-1185">Reference proteome</keyword>
<name>A0A1S3I6S0_LINAN</name>
<accession>A0A1S3I6S0</accession>
<dbReference type="InterPro" id="IPR014830">
    <property type="entry name" value="Glycolipid_transfer_prot_dom"/>
</dbReference>
<dbReference type="RefSeq" id="XP_013393975.1">
    <property type="nucleotide sequence ID" value="XM_013538521.2"/>
</dbReference>
<dbReference type="GO" id="GO:1902388">
    <property type="term" value="F:ceramide 1-phosphate transfer activity"/>
    <property type="evidence" value="ECO:0007669"/>
    <property type="project" value="TreeGrafter"/>
</dbReference>
<dbReference type="FunFam" id="1.10.3520.10:FF:000002">
    <property type="entry name" value="Ceramide-1-phosphate transfer protein"/>
    <property type="match status" value="1"/>
</dbReference>
<dbReference type="KEGG" id="lak:106161532"/>
<dbReference type="AlphaFoldDB" id="A0A1S3I6S0"/>
<organism evidence="3 4">
    <name type="scientific">Lingula anatina</name>
    <name type="common">Brachiopod</name>
    <name type="synonym">Lingula unguis</name>
    <dbReference type="NCBI Taxonomy" id="7574"/>
    <lineage>
        <taxon>Eukaryota</taxon>
        <taxon>Metazoa</taxon>
        <taxon>Spiralia</taxon>
        <taxon>Lophotrochozoa</taxon>
        <taxon>Brachiopoda</taxon>
        <taxon>Linguliformea</taxon>
        <taxon>Lingulata</taxon>
        <taxon>Lingulida</taxon>
        <taxon>Linguloidea</taxon>
        <taxon>Lingulidae</taxon>
        <taxon>Lingula</taxon>
    </lineage>
</organism>
<dbReference type="Gene3D" id="1.10.3520.10">
    <property type="entry name" value="Glycolipid transfer protein"/>
    <property type="match status" value="1"/>
</dbReference>
<dbReference type="STRING" id="7574.A0A1S3I6S0"/>
<dbReference type="PANTHER" id="PTHR10219">
    <property type="entry name" value="GLYCOLIPID TRANSFER PROTEIN-RELATED"/>
    <property type="match status" value="1"/>
</dbReference>
<evidence type="ECO:0000256" key="1">
    <source>
        <dbReference type="ARBA" id="ARBA00007148"/>
    </source>
</evidence>
<dbReference type="InterPro" id="IPR036497">
    <property type="entry name" value="GLTP_sf"/>
</dbReference>
<gene>
    <name evidence="4" type="primary">LOC106161532</name>
</gene>
<dbReference type="Pfam" id="PF08718">
    <property type="entry name" value="GLTP"/>
    <property type="match status" value="1"/>
</dbReference>
<dbReference type="PANTHER" id="PTHR10219:SF43">
    <property type="entry name" value="GLYCOLIPID TRANSFER PROTEIN DOMAIN-CONTAINING PROTEIN"/>
    <property type="match status" value="1"/>
</dbReference>
<dbReference type="InParanoid" id="A0A1S3I6S0"/>
<evidence type="ECO:0000313" key="4">
    <source>
        <dbReference type="RefSeq" id="XP_013393975.1"/>
    </source>
</evidence>
<evidence type="ECO:0000313" key="3">
    <source>
        <dbReference type="Proteomes" id="UP000085678"/>
    </source>
</evidence>
<dbReference type="GO" id="GO:0032691">
    <property type="term" value="P:negative regulation of interleukin-1 beta production"/>
    <property type="evidence" value="ECO:0007669"/>
    <property type="project" value="UniProtKB-ARBA"/>
</dbReference>
<dbReference type="GO" id="GO:1902387">
    <property type="term" value="F:ceramide 1-phosphate binding"/>
    <property type="evidence" value="ECO:0007669"/>
    <property type="project" value="TreeGrafter"/>
</dbReference>
<dbReference type="GO" id="GO:0016020">
    <property type="term" value="C:membrane"/>
    <property type="evidence" value="ECO:0007669"/>
    <property type="project" value="TreeGrafter"/>
</dbReference>
<dbReference type="GO" id="GO:0005829">
    <property type="term" value="C:cytosol"/>
    <property type="evidence" value="ECO:0007669"/>
    <property type="project" value="TreeGrafter"/>
</dbReference>
<feature type="domain" description="Glycolipid transfer protein" evidence="2">
    <location>
        <begin position="27"/>
        <end position="175"/>
    </location>
</feature>
<evidence type="ECO:0000259" key="2">
    <source>
        <dbReference type="Pfam" id="PF08718"/>
    </source>
</evidence>